<proteinExistence type="inferred from homology"/>
<dbReference type="Pfam" id="PF13700">
    <property type="entry name" value="DUF4158"/>
    <property type="match status" value="1"/>
</dbReference>
<dbReference type="NCBIfam" id="NF033527">
    <property type="entry name" value="transpos_Tn3"/>
    <property type="match status" value="1"/>
</dbReference>
<keyword evidence="2" id="KW-0815">Transposition</keyword>
<accession>A0ABN3WEQ9</accession>
<feature type="coiled-coil region" evidence="5">
    <location>
        <begin position="293"/>
        <end position="320"/>
    </location>
</feature>
<evidence type="ECO:0000256" key="2">
    <source>
        <dbReference type="ARBA" id="ARBA00022578"/>
    </source>
</evidence>
<keyword evidence="9" id="KW-1185">Reference proteome</keyword>
<dbReference type="InterPro" id="IPR002513">
    <property type="entry name" value="Tn3_Tnp_DDE_dom"/>
</dbReference>
<dbReference type="Proteomes" id="UP001500831">
    <property type="component" value="Unassembled WGS sequence"/>
</dbReference>
<evidence type="ECO:0000256" key="1">
    <source>
        <dbReference type="ARBA" id="ARBA00009402"/>
    </source>
</evidence>
<comment type="similarity">
    <text evidence="1">Belongs to the transposase 7 family.</text>
</comment>
<evidence type="ECO:0000313" key="9">
    <source>
        <dbReference type="Proteomes" id="UP001500831"/>
    </source>
</evidence>
<dbReference type="Pfam" id="PF01526">
    <property type="entry name" value="DDE_Tnp_Tn3"/>
    <property type="match status" value="1"/>
</dbReference>
<feature type="domain" description="DUF4158" evidence="7">
    <location>
        <begin position="1"/>
        <end position="163"/>
    </location>
</feature>
<dbReference type="InterPro" id="IPR025296">
    <property type="entry name" value="DUF4158"/>
</dbReference>
<name>A0ABN3WEQ9_9ACTN</name>
<evidence type="ECO:0000259" key="7">
    <source>
        <dbReference type="Pfam" id="PF13700"/>
    </source>
</evidence>
<organism evidence="8 9">
    <name type="scientific">Streptosporangium fragile</name>
    <dbReference type="NCBI Taxonomy" id="46186"/>
    <lineage>
        <taxon>Bacteria</taxon>
        <taxon>Bacillati</taxon>
        <taxon>Actinomycetota</taxon>
        <taxon>Actinomycetes</taxon>
        <taxon>Streptosporangiales</taxon>
        <taxon>Streptosporangiaceae</taxon>
        <taxon>Streptosporangium</taxon>
    </lineage>
</organism>
<evidence type="ECO:0000256" key="4">
    <source>
        <dbReference type="ARBA" id="ARBA00023172"/>
    </source>
</evidence>
<reference evidence="8 9" key="1">
    <citation type="journal article" date="2019" name="Int. J. Syst. Evol. Microbiol.">
        <title>The Global Catalogue of Microorganisms (GCM) 10K type strain sequencing project: providing services to taxonomists for standard genome sequencing and annotation.</title>
        <authorList>
            <consortium name="The Broad Institute Genomics Platform"/>
            <consortium name="The Broad Institute Genome Sequencing Center for Infectious Disease"/>
            <person name="Wu L."/>
            <person name="Ma J."/>
        </authorList>
    </citation>
    <scope>NUCLEOTIDE SEQUENCE [LARGE SCALE GENOMIC DNA]</scope>
    <source>
        <strain evidence="8 9">JCM 6242</strain>
    </source>
</reference>
<dbReference type="RefSeq" id="WP_344982031.1">
    <property type="nucleotide sequence ID" value="NZ_BAAAVI010000115.1"/>
</dbReference>
<protein>
    <submittedName>
        <fullName evidence="8">Tn3 family transposase</fullName>
    </submittedName>
</protein>
<sequence>MTSIERTAYPQFKRLTSARVLHVFFTPTAEEIAWAQELARSPEALFALVLALKCFQKMARFPSAEEVPEAVVDHVRRCLGLAEGIEPDHGATSTAKWHRKKIRARQGVTYDKDRARAVAAGAMEKAALAKNNPPDLINVALERLVEASLELPGFTTLDEMATRIRARVNAEMFTRIYERMGADGRQRMQSLLTTTGPDGKTLFNRLKKPAQRASWARFRKQADYLEEIDALGDTGAWLEDIAPTKIADFAGEADAQDADTLSRYGPVKQLALLACLLHTARMRARDDLAEMLCKRVAANLKKAKAQLEEIQQRQRTVSERLIGTYRTVLEHLDPDGANAGQGAERAVDAVRQAGGFAAQLADIEEVAAFHGDNYEVLAHRFFKKDRAVMFDLVAKLELKATSRDDSVLVALEHARAHEAKRRDFIPLPPPVDAAGGVESGIMFASGNWRRAVTDRRRPGMVARRHFEAMVFTYLAEELRTGDIAVIGSNEYADWSANLLPWEECEPLLEGFCAQVGLPPTAAGFIAHLRGAHLDAAAHLDAGYADNADLTITEDGTPALKRRRGPGAPKAAEDLAAAIARRMPERSLLSIVARTAHWLGWHHHFGPASGSDPKIKDPLGRYSLAVFTGGINVGPYEAAKHLSGISARELSMIRNRHIDLAKLNAAIACVVNAFAELDVVKAWGDGSTVASDGTQVDTYIDNLLAETSIRYGGVGGIAYHYISDTYVALFSRFIPCGVWEAVHLIEGLLANTSEVQPTTVHADTQGQSTPVFALATLFGFDLMPRIRNFKDLIFFRASPHLIYPHIDELFGERGRNVIDWELIERHWRDLMQVAISISEGHLSSATLMRRLRSNSRKNRIYKVFREVGRSVRTVALLRYLADSGLRARVTAATNKVETYNAFSQWLGFGNNGVITHNDPDEQEKLIKLNTLLANLVIFHNALDLMEVVRTLIAEGWPITADELGAISPYLRAHISRFGAYATDEMGVEPEAFNPELKEVDFTVLDLAA</sequence>
<evidence type="ECO:0000256" key="3">
    <source>
        <dbReference type="ARBA" id="ARBA00023125"/>
    </source>
</evidence>
<dbReference type="InterPro" id="IPR047653">
    <property type="entry name" value="Tn3-like_transpos"/>
</dbReference>
<evidence type="ECO:0000259" key="6">
    <source>
        <dbReference type="Pfam" id="PF01526"/>
    </source>
</evidence>
<keyword evidence="4" id="KW-0233">DNA recombination</keyword>
<gene>
    <name evidence="8" type="ORF">GCM10010517_78690</name>
</gene>
<evidence type="ECO:0000256" key="5">
    <source>
        <dbReference type="SAM" id="Coils"/>
    </source>
</evidence>
<evidence type="ECO:0000313" key="8">
    <source>
        <dbReference type="EMBL" id="GAA2912126.1"/>
    </source>
</evidence>
<comment type="caution">
    <text evidence="8">The sequence shown here is derived from an EMBL/GenBank/DDBJ whole genome shotgun (WGS) entry which is preliminary data.</text>
</comment>
<feature type="domain" description="Tn3 transposase DDE" evidence="6">
    <location>
        <begin position="590"/>
        <end position="979"/>
    </location>
</feature>
<keyword evidence="5" id="KW-0175">Coiled coil</keyword>
<keyword evidence="3" id="KW-0238">DNA-binding</keyword>
<dbReference type="EMBL" id="BAAAVI010000115">
    <property type="protein sequence ID" value="GAA2912126.1"/>
    <property type="molecule type" value="Genomic_DNA"/>
</dbReference>